<organism evidence="7">
    <name type="scientific">candidate division WOR-3 bacterium</name>
    <dbReference type="NCBI Taxonomy" id="2052148"/>
    <lineage>
        <taxon>Bacteria</taxon>
        <taxon>Bacteria division WOR-3</taxon>
    </lineage>
</organism>
<dbReference type="PANTHER" id="PTHR31760">
    <property type="entry name" value="S-ADENOSYL-L-METHIONINE-DEPENDENT METHYLTRANSFERASES SUPERFAMILY PROTEIN"/>
    <property type="match status" value="1"/>
</dbReference>
<reference evidence="7" key="1">
    <citation type="journal article" date="2020" name="mSystems">
        <title>Genome- and Community-Level Interaction Insights into Carbon Utilization and Element Cycling Functions of Hydrothermarchaeota in Hydrothermal Sediment.</title>
        <authorList>
            <person name="Zhou Z."/>
            <person name="Liu Y."/>
            <person name="Xu W."/>
            <person name="Pan J."/>
            <person name="Luo Z.H."/>
            <person name="Li M."/>
        </authorList>
    </citation>
    <scope>NUCLEOTIDE SEQUENCE [LARGE SCALE GENOMIC DNA]</scope>
    <source>
        <strain evidence="7">SpSt-914</strain>
    </source>
</reference>
<dbReference type="HAMAP" id="MF_00074">
    <property type="entry name" value="16SrRNA_methyltr_G"/>
    <property type="match status" value="1"/>
</dbReference>
<evidence type="ECO:0000256" key="3">
    <source>
        <dbReference type="ARBA" id="ARBA00022603"/>
    </source>
</evidence>
<proteinExistence type="inferred from homology"/>
<dbReference type="PIRSF" id="PIRSF003078">
    <property type="entry name" value="GidB"/>
    <property type="match status" value="1"/>
</dbReference>
<evidence type="ECO:0000313" key="7">
    <source>
        <dbReference type="EMBL" id="HGD13299.1"/>
    </source>
</evidence>
<evidence type="ECO:0000256" key="2">
    <source>
        <dbReference type="ARBA" id="ARBA00022552"/>
    </source>
</evidence>
<dbReference type="AlphaFoldDB" id="A0A7V3PTS8"/>
<dbReference type="SUPFAM" id="SSF53335">
    <property type="entry name" value="S-adenosyl-L-methionine-dependent methyltransferases"/>
    <property type="match status" value="1"/>
</dbReference>
<name>A0A7V3PTS8_UNCW3</name>
<dbReference type="InterPro" id="IPR029063">
    <property type="entry name" value="SAM-dependent_MTases_sf"/>
</dbReference>
<evidence type="ECO:0000256" key="4">
    <source>
        <dbReference type="ARBA" id="ARBA00022679"/>
    </source>
</evidence>
<feature type="binding site" evidence="6">
    <location>
        <begin position="133"/>
        <end position="134"/>
    </location>
    <ligand>
        <name>S-adenosyl-L-methionine</name>
        <dbReference type="ChEBI" id="CHEBI:59789"/>
    </ligand>
</feature>
<gene>
    <name evidence="6 7" type="primary">rsmG</name>
    <name evidence="7" type="ORF">ENX16_04385</name>
</gene>
<comment type="function">
    <text evidence="6">Specifically methylates the N7 position of a guanine in 16S rRNA.</text>
</comment>
<accession>A0A7V3PTS8</accession>
<dbReference type="Gene3D" id="3.40.50.150">
    <property type="entry name" value="Vaccinia Virus protein VP39"/>
    <property type="match status" value="1"/>
</dbReference>
<feature type="binding site" evidence="6">
    <location>
        <position position="82"/>
    </location>
    <ligand>
        <name>S-adenosyl-L-methionine</name>
        <dbReference type="ChEBI" id="CHEBI:59789"/>
    </ligand>
</feature>
<keyword evidence="4 6" id="KW-0808">Transferase</keyword>
<dbReference type="Pfam" id="PF02527">
    <property type="entry name" value="GidB"/>
    <property type="match status" value="1"/>
</dbReference>
<evidence type="ECO:0000256" key="5">
    <source>
        <dbReference type="ARBA" id="ARBA00022691"/>
    </source>
</evidence>
<comment type="subcellular location">
    <subcellularLocation>
        <location evidence="6">Cytoplasm</location>
    </subcellularLocation>
</comment>
<keyword evidence="1 6" id="KW-0963">Cytoplasm</keyword>
<comment type="similarity">
    <text evidence="6">Belongs to the methyltransferase superfamily. RNA methyltransferase RsmG family.</text>
</comment>
<dbReference type="GO" id="GO:0005829">
    <property type="term" value="C:cytosol"/>
    <property type="evidence" value="ECO:0007669"/>
    <property type="project" value="TreeGrafter"/>
</dbReference>
<evidence type="ECO:0000256" key="1">
    <source>
        <dbReference type="ARBA" id="ARBA00022490"/>
    </source>
</evidence>
<comment type="caution">
    <text evidence="7">The sequence shown here is derived from an EMBL/GenBank/DDBJ whole genome shotgun (WGS) entry which is preliminary data.</text>
</comment>
<feature type="binding site" evidence="6">
    <location>
        <position position="87"/>
    </location>
    <ligand>
        <name>S-adenosyl-L-methionine</name>
        <dbReference type="ChEBI" id="CHEBI:59789"/>
    </ligand>
</feature>
<sequence>MVSAGHVPDFDSFAAACRQLQLKITREQFTRLLSYQILLADYNTKINLISRKDTARILTYHIVDSLAPAHLIPLGSTCADIGTGAGLPGIPLAIIRPDLKMYLIESVQKKCRFLEEAKSTLNLTNTETICARSETLPPLNCDILLSRLTADLNRTLRNSAHHLNPNGKLILYKTSNFPLELNKNSRLLKKLNLQPLATYQVKLPFTNIERHFVILARQPSAEN</sequence>
<dbReference type="EMBL" id="DTMZ01000101">
    <property type="protein sequence ID" value="HGD13299.1"/>
    <property type="molecule type" value="Genomic_DNA"/>
</dbReference>
<keyword evidence="5 6" id="KW-0949">S-adenosyl-L-methionine</keyword>
<dbReference type="PANTHER" id="PTHR31760:SF0">
    <property type="entry name" value="S-ADENOSYL-L-METHIONINE-DEPENDENT METHYLTRANSFERASES SUPERFAMILY PROTEIN"/>
    <property type="match status" value="1"/>
</dbReference>
<dbReference type="EC" id="2.1.1.-" evidence="6"/>
<dbReference type="CDD" id="cd02440">
    <property type="entry name" value="AdoMet_MTases"/>
    <property type="match status" value="1"/>
</dbReference>
<feature type="binding site" evidence="6">
    <location>
        <position position="147"/>
    </location>
    <ligand>
        <name>S-adenosyl-L-methionine</name>
        <dbReference type="ChEBI" id="CHEBI:59789"/>
    </ligand>
</feature>
<dbReference type="GO" id="GO:0070043">
    <property type="term" value="F:rRNA (guanine-N7-)-methyltransferase activity"/>
    <property type="evidence" value="ECO:0007669"/>
    <property type="project" value="UniProtKB-UniRule"/>
</dbReference>
<protein>
    <recommendedName>
        <fullName evidence="6">Ribosomal RNA small subunit methyltransferase G</fullName>
        <ecNumber evidence="6">2.1.1.-</ecNumber>
    </recommendedName>
    <alternativeName>
        <fullName evidence="6">16S rRNA 7-methylguanosine methyltransferase</fullName>
        <shortName evidence="6">16S rRNA m7G methyltransferase</shortName>
    </alternativeName>
</protein>
<comment type="caution">
    <text evidence="6">Lacks conserved residue(s) required for the propagation of feature annotation.</text>
</comment>
<dbReference type="NCBIfam" id="TIGR00138">
    <property type="entry name" value="rsmG_gidB"/>
    <property type="match status" value="1"/>
</dbReference>
<evidence type="ECO:0000256" key="6">
    <source>
        <dbReference type="HAMAP-Rule" id="MF_00074"/>
    </source>
</evidence>
<keyword evidence="2 6" id="KW-0698">rRNA processing</keyword>
<keyword evidence="3 6" id="KW-0489">Methyltransferase</keyword>
<dbReference type="InterPro" id="IPR003682">
    <property type="entry name" value="rRNA_ssu_MeTfrase_G"/>
</dbReference>